<organism evidence="1 2">
    <name type="scientific">Naganishia vaughanmartiniae</name>
    <dbReference type="NCBI Taxonomy" id="1424756"/>
    <lineage>
        <taxon>Eukaryota</taxon>
        <taxon>Fungi</taxon>
        <taxon>Dikarya</taxon>
        <taxon>Basidiomycota</taxon>
        <taxon>Agaricomycotina</taxon>
        <taxon>Tremellomycetes</taxon>
        <taxon>Filobasidiales</taxon>
        <taxon>Filobasidiaceae</taxon>
        <taxon>Naganishia</taxon>
    </lineage>
</organism>
<gene>
    <name evidence="1" type="ORF">QFC22_002957</name>
</gene>
<evidence type="ECO:0000313" key="2">
    <source>
        <dbReference type="Proteomes" id="UP001243375"/>
    </source>
</evidence>
<proteinExistence type="predicted"/>
<evidence type="ECO:0000313" key="1">
    <source>
        <dbReference type="EMBL" id="KAJ9120060.1"/>
    </source>
</evidence>
<sequence>MRLPLLGLALSSLLAEQSMAMPAANNNGKALGHHKAGDPTTYSACQMPKAQGEQLKGCPNGTMYVSQTDPQAGYGSIQGAISSLPNDIEAHHSSSLARSSHVILVGPGSYHEVLNVGRQGPLYLLGITDNPNAYESNLVRVWNSSFINQTTQTATQHNSDAVVLTVAPGKAGVLAGAGIANSSTPAFGCSDFRVYNIDFANRATVDGIEIIGKQTGPSAALYTSYANTSFFSSSFSSYQDTVFIGTGSNAFFYGGIVKGFTDYLYGYGTAWFECVTMANRGCGGGITAWKGTGAPTQNMFGVYQANGWIVLSDLPLYIALSCPLGRPWNNASRSIYKNTYMSEIVLPQGFIAWSDKDSRVVPNLTVFGEYGSYGPGWNAAARNTSVETVLTKDQADQYTVEKVFGGMPSWIDLGTAVIS</sequence>
<comment type="caution">
    <text evidence="1">The sequence shown here is derived from an EMBL/GenBank/DDBJ whole genome shotgun (WGS) entry which is preliminary data.</text>
</comment>
<accession>A0ACC2X9J4</accession>
<dbReference type="EMBL" id="JASBWU010000007">
    <property type="protein sequence ID" value="KAJ9120060.1"/>
    <property type="molecule type" value="Genomic_DNA"/>
</dbReference>
<name>A0ACC2X9J4_9TREE</name>
<reference evidence="1" key="1">
    <citation type="submission" date="2023-04" db="EMBL/GenBank/DDBJ databases">
        <title>Draft Genome sequencing of Naganishia species isolated from polar environments using Oxford Nanopore Technology.</title>
        <authorList>
            <person name="Leo P."/>
            <person name="Venkateswaran K."/>
        </authorList>
    </citation>
    <scope>NUCLEOTIDE SEQUENCE</scope>
    <source>
        <strain evidence="1">MNA-CCFEE 5425</strain>
    </source>
</reference>
<keyword evidence="2" id="KW-1185">Reference proteome</keyword>
<dbReference type="Proteomes" id="UP001243375">
    <property type="component" value="Unassembled WGS sequence"/>
</dbReference>
<protein>
    <submittedName>
        <fullName evidence="1">Uncharacterized protein</fullName>
    </submittedName>
</protein>